<accession>A0A7W9L2Z3</accession>
<feature type="transmembrane region" description="Helical" evidence="1">
    <location>
        <begin position="32"/>
        <end position="50"/>
    </location>
</feature>
<dbReference type="Pfam" id="PF10003">
    <property type="entry name" value="DUF2244"/>
    <property type="match status" value="1"/>
</dbReference>
<reference evidence="2 3" key="1">
    <citation type="submission" date="2020-08" db="EMBL/GenBank/DDBJ databases">
        <title>Genomic Encyclopedia of Type Strains, Phase IV (KMG-IV): sequencing the most valuable type-strain genomes for metagenomic binning, comparative biology and taxonomic classification.</title>
        <authorList>
            <person name="Goeker M."/>
        </authorList>
    </citation>
    <scope>NUCLEOTIDE SEQUENCE [LARGE SCALE GENOMIC DNA]</scope>
    <source>
        <strain evidence="2 3">DSM 16268</strain>
    </source>
</reference>
<dbReference type="InterPro" id="IPR016990">
    <property type="entry name" value="UCP032162_TM"/>
</dbReference>
<sequence>MAEQDGADAARAEEPVFAAVLRPHRSLSPRQFGLLLAFIGGTCFASGLLFWSLGAWPIAGFFGLDLLAIQLAFRMNFRAAEAREIVEVTRERLTVTRVDARGAAHSIELNPYWARVEVERRPHFGVTAIALASHGRRLPIGGFLVPDEREGFVAALDRALAAVRAGRG</sequence>
<evidence type="ECO:0000313" key="2">
    <source>
        <dbReference type="EMBL" id="MBB5753984.1"/>
    </source>
</evidence>
<dbReference type="RefSeq" id="WP_246429801.1">
    <property type="nucleotide sequence ID" value="NZ_JACHOO010000006.1"/>
</dbReference>
<keyword evidence="3" id="KW-1185">Reference proteome</keyword>
<organism evidence="2 3">
    <name type="scientific">Prosthecomicrobium pneumaticum</name>
    <dbReference type="NCBI Taxonomy" id="81895"/>
    <lineage>
        <taxon>Bacteria</taxon>
        <taxon>Pseudomonadati</taxon>
        <taxon>Pseudomonadota</taxon>
        <taxon>Alphaproteobacteria</taxon>
        <taxon>Hyphomicrobiales</taxon>
        <taxon>Kaistiaceae</taxon>
        <taxon>Prosthecomicrobium</taxon>
    </lineage>
</organism>
<dbReference type="Proteomes" id="UP000523821">
    <property type="component" value="Unassembled WGS sequence"/>
</dbReference>
<protein>
    <submittedName>
        <fullName evidence="2">Putative membrane protein</fullName>
    </submittedName>
</protein>
<dbReference type="PIRSF" id="PIRSF032162">
    <property type="entry name" value="UCP032162_imp"/>
    <property type="match status" value="1"/>
</dbReference>
<evidence type="ECO:0000313" key="3">
    <source>
        <dbReference type="Proteomes" id="UP000523821"/>
    </source>
</evidence>
<dbReference type="EMBL" id="JACHOO010000006">
    <property type="protein sequence ID" value="MBB5753984.1"/>
    <property type="molecule type" value="Genomic_DNA"/>
</dbReference>
<keyword evidence="1" id="KW-0812">Transmembrane</keyword>
<name>A0A7W9L2Z3_9HYPH</name>
<comment type="caution">
    <text evidence="2">The sequence shown here is derived from an EMBL/GenBank/DDBJ whole genome shotgun (WGS) entry which is preliminary data.</text>
</comment>
<gene>
    <name evidence="2" type="ORF">GGQ63_003059</name>
</gene>
<evidence type="ECO:0000256" key="1">
    <source>
        <dbReference type="SAM" id="Phobius"/>
    </source>
</evidence>
<dbReference type="InterPro" id="IPR019253">
    <property type="entry name" value="DUF2244_TM"/>
</dbReference>
<keyword evidence="1" id="KW-0472">Membrane</keyword>
<dbReference type="AlphaFoldDB" id="A0A7W9L2Z3"/>
<keyword evidence="1" id="KW-1133">Transmembrane helix</keyword>
<proteinExistence type="predicted"/>